<dbReference type="AlphaFoldDB" id="A0ABD6EDY2"/>
<reference evidence="1 2" key="1">
    <citation type="submission" date="2024-08" db="EMBL/GenBank/DDBJ databases">
        <title>Gnathostoma spinigerum genome.</title>
        <authorList>
            <person name="Gonzalez-Bertolin B."/>
            <person name="Monzon S."/>
            <person name="Zaballos A."/>
            <person name="Jimenez P."/>
            <person name="Dekumyoy P."/>
            <person name="Varona S."/>
            <person name="Cuesta I."/>
            <person name="Sumanam S."/>
            <person name="Adisakwattana P."/>
            <person name="Gasser R.B."/>
            <person name="Hernandez-Gonzalez A."/>
            <person name="Young N.D."/>
            <person name="Perteguer M.J."/>
        </authorList>
    </citation>
    <scope>NUCLEOTIDE SEQUENCE [LARGE SCALE GENOMIC DNA]</scope>
    <source>
        <strain evidence="1">AL3</strain>
        <tissue evidence="1">Liver</tissue>
    </source>
</reference>
<comment type="caution">
    <text evidence="1">The sequence shown here is derived from an EMBL/GenBank/DDBJ whole genome shotgun (WGS) entry which is preliminary data.</text>
</comment>
<protein>
    <submittedName>
        <fullName evidence="1">Uncharacterized protein</fullName>
    </submittedName>
</protein>
<evidence type="ECO:0000313" key="2">
    <source>
        <dbReference type="Proteomes" id="UP001608902"/>
    </source>
</evidence>
<sequence>MLRHKVISISLEGRAAEIHGDNRQGVYPILIRSDDIGMWMPKNCDGGDTTTAANLREEITQRYDIARSTA</sequence>
<dbReference type="EMBL" id="JBGFUD010000443">
    <property type="protein sequence ID" value="MFH4974535.1"/>
    <property type="molecule type" value="Genomic_DNA"/>
</dbReference>
<proteinExistence type="predicted"/>
<evidence type="ECO:0000313" key="1">
    <source>
        <dbReference type="EMBL" id="MFH4974535.1"/>
    </source>
</evidence>
<organism evidence="1 2">
    <name type="scientific">Gnathostoma spinigerum</name>
    <dbReference type="NCBI Taxonomy" id="75299"/>
    <lineage>
        <taxon>Eukaryota</taxon>
        <taxon>Metazoa</taxon>
        <taxon>Ecdysozoa</taxon>
        <taxon>Nematoda</taxon>
        <taxon>Chromadorea</taxon>
        <taxon>Rhabditida</taxon>
        <taxon>Spirurina</taxon>
        <taxon>Gnathostomatomorpha</taxon>
        <taxon>Gnathostomatoidea</taxon>
        <taxon>Gnathostomatidae</taxon>
        <taxon>Gnathostoma</taxon>
    </lineage>
</organism>
<gene>
    <name evidence="1" type="ORF">AB6A40_001244</name>
</gene>
<keyword evidence="2" id="KW-1185">Reference proteome</keyword>
<dbReference type="Proteomes" id="UP001608902">
    <property type="component" value="Unassembled WGS sequence"/>
</dbReference>
<name>A0ABD6EDY2_9BILA</name>
<accession>A0ABD6EDY2</accession>